<evidence type="ECO:0000313" key="3">
    <source>
        <dbReference type="Proteomes" id="UP000001357"/>
    </source>
</evidence>
<gene>
    <name evidence="2" type="ORF">MONBRDRAFT_11654</name>
</gene>
<dbReference type="Proteomes" id="UP000001357">
    <property type="component" value="Unassembled WGS sequence"/>
</dbReference>
<dbReference type="GO" id="GO:0005737">
    <property type="term" value="C:cytoplasm"/>
    <property type="evidence" value="ECO:0000318"/>
    <property type="project" value="GO_Central"/>
</dbReference>
<evidence type="ECO:0000313" key="2">
    <source>
        <dbReference type="EMBL" id="EDQ85628.1"/>
    </source>
</evidence>
<dbReference type="OMA" id="NAMAIHN"/>
<protein>
    <recommendedName>
        <fullName evidence="4">Prefoldin subunit 5</fullName>
    </recommendedName>
</protein>
<dbReference type="GO" id="GO:1990114">
    <property type="term" value="P:RNA polymerase II core complex assembly"/>
    <property type="evidence" value="ECO:0000318"/>
    <property type="project" value="GO_Central"/>
</dbReference>
<organism evidence="2 3">
    <name type="scientific">Monosiga brevicollis</name>
    <name type="common">Choanoflagellate</name>
    <dbReference type="NCBI Taxonomy" id="81824"/>
    <lineage>
        <taxon>Eukaryota</taxon>
        <taxon>Choanoflagellata</taxon>
        <taxon>Craspedida</taxon>
        <taxon>Salpingoecidae</taxon>
        <taxon>Monosiga</taxon>
    </lineage>
</organism>
<dbReference type="SUPFAM" id="SSF46579">
    <property type="entry name" value="Prefoldin"/>
    <property type="match status" value="1"/>
</dbReference>
<dbReference type="InterPro" id="IPR009053">
    <property type="entry name" value="Prefoldin"/>
</dbReference>
<dbReference type="CDD" id="cd23157">
    <property type="entry name" value="Prefoldin_5"/>
    <property type="match status" value="1"/>
</dbReference>
<sequence length="145" mass="16042">MQAFHDQISQDLQVIAQSIGNFKLVQAKYISAKESLKSVEPEAAGKEMMVPITESLYVNSKVKGDGKVVIELGTGYFVEKTISRAREFFDRKIDFVTKRMSELQNVARGKNAEKRELEGQLQQVVQILQQFSSAQAPGESSAGSA</sequence>
<comment type="similarity">
    <text evidence="1">Belongs to the prefoldin subunit alpha family.</text>
</comment>
<dbReference type="PANTHER" id="PTHR12674">
    <property type="entry name" value="PREFOLDIN SUBUNIT 5"/>
    <property type="match status" value="1"/>
</dbReference>
<dbReference type="InterPro" id="IPR004127">
    <property type="entry name" value="Prefoldin_subunit_alpha"/>
</dbReference>
<evidence type="ECO:0000256" key="1">
    <source>
        <dbReference type="ARBA" id="ARBA00010048"/>
    </source>
</evidence>
<keyword evidence="3" id="KW-1185">Reference proteome</keyword>
<dbReference type="InterPro" id="IPR011599">
    <property type="entry name" value="PFD_alpha_archaea"/>
</dbReference>
<dbReference type="GO" id="GO:1990115">
    <property type="term" value="P:RNA polymerase III assembly"/>
    <property type="evidence" value="ECO:0000318"/>
    <property type="project" value="GO_Central"/>
</dbReference>
<dbReference type="EMBL" id="CH991572">
    <property type="protein sequence ID" value="EDQ85628.1"/>
    <property type="molecule type" value="Genomic_DNA"/>
</dbReference>
<accession>A9V9W7</accession>
<dbReference type="FunCoup" id="A9V9W7">
    <property type="interactions" value="1183"/>
</dbReference>
<dbReference type="GO" id="GO:0006457">
    <property type="term" value="P:protein folding"/>
    <property type="evidence" value="ECO:0007669"/>
    <property type="project" value="InterPro"/>
</dbReference>
<dbReference type="AlphaFoldDB" id="A9V9W7"/>
<dbReference type="PANTHER" id="PTHR12674:SF2">
    <property type="entry name" value="PREFOLDIN SUBUNIT 5"/>
    <property type="match status" value="1"/>
</dbReference>
<dbReference type="KEGG" id="mbr:MONBRDRAFT_11654"/>
<dbReference type="RefSeq" id="XP_001749577.1">
    <property type="nucleotide sequence ID" value="XM_001749525.1"/>
</dbReference>
<dbReference type="eggNOG" id="KOG3048">
    <property type="taxonomic scope" value="Eukaryota"/>
</dbReference>
<dbReference type="GO" id="GO:0051082">
    <property type="term" value="F:unfolded protein binding"/>
    <property type="evidence" value="ECO:0007669"/>
    <property type="project" value="InterPro"/>
</dbReference>
<reference evidence="2 3" key="1">
    <citation type="journal article" date="2008" name="Nature">
        <title>The genome of the choanoflagellate Monosiga brevicollis and the origin of metazoans.</title>
        <authorList>
            <consortium name="JGI Sequencing"/>
            <person name="King N."/>
            <person name="Westbrook M.J."/>
            <person name="Young S.L."/>
            <person name="Kuo A."/>
            <person name="Abedin M."/>
            <person name="Chapman J."/>
            <person name="Fairclough S."/>
            <person name="Hellsten U."/>
            <person name="Isogai Y."/>
            <person name="Letunic I."/>
            <person name="Marr M."/>
            <person name="Pincus D."/>
            <person name="Putnam N."/>
            <person name="Rokas A."/>
            <person name="Wright K.J."/>
            <person name="Zuzow R."/>
            <person name="Dirks W."/>
            <person name="Good M."/>
            <person name="Goodstein D."/>
            <person name="Lemons D."/>
            <person name="Li W."/>
            <person name="Lyons J.B."/>
            <person name="Morris A."/>
            <person name="Nichols S."/>
            <person name="Richter D.J."/>
            <person name="Salamov A."/>
            <person name="Bork P."/>
            <person name="Lim W.A."/>
            <person name="Manning G."/>
            <person name="Miller W.T."/>
            <person name="McGinnis W."/>
            <person name="Shapiro H."/>
            <person name="Tjian R."/>
            <person name="Grigoriev I.V."/>
            <person name="Rokhsar D."/>
        </authorList>
    </citation>
    <scope>NUCLEOTIDE SEQUENCE [LARGE SCALE GENOMIC DNA]</scope>
    <source>
        <strain evidence="3">MX1 / ATCC 50154</strain>
    </source>
</reference>
<name>A9V9W7_MONBE</name>
<dbReference type="Gene3D" id="1.10.287.370">
    <property type="match status" value="1"/>
</dbReference>
<dbReference type="GO" id="GO:1990113">
    <property type="term" value="P:RNA polymerase I assembly"/>
    <property type="evidence" value="ECO:0000318"/>
    <property type="project" value="GO_Central"/>
</dbReference>
<dbReference type="GO" id="GO:0016272">
    <property type="term" value="C:prefoldin complex"/>
    <property type="evidence" value="ECO:0000318"/>
    <property type="project" value="GO_Central"/>
</dbReference>
<dbReference type="STRING" id="81824.A9V9W7"/>
<evidence type="ECO:0008006" key="4">
    <source>
        <dbReference type="Google" id="ProtNLM"/>
    </source>
</evidence>
<dbReference type="InParanoid" id="A9V9W7"/>
<dbReference type="NCBIfam" id="TIGR00293">
    <property type="entry name" value="prefoldin subunit alpha"/>
    <property type="match status" value="1"/>
</dbReference>
<dbReference type="Pfam" id="PF02996">
    <property type="entry name" value="Prefoldin"/>
    <property type="match status" value="1"/>
</dbReference>
<dbReference type="GeneID" id="5894796"/>
<proteinExistence type="inferred from homology"/>